<name>A0A0F9RXQ5_9ZZZZ</name>
<dbReference type="GO" id="GO:0015074">
    <property type="term" value="P:DNA integration"/>
    <property type="evidence" value="ECO:0007669"/>
    <property type="project" value="InterPro"/>
</dbReference>
<protein>
    <submittedName>
        <fullName evidence="2">Uncharacterized protein</fullName>
    </submittedName>
</protein>
<dbReference type="Gene3D" id="1.10.443.10">
    <property type="entry name" value="Intergrase catalytic core"/>
    <property type="match status" value="1"/>
</dbReference>
<accession>A0A0F9RXQ5</accession>
<proteinExistence type="predicted"/>
<sequence length="421" mass="49961">MKEISQEQETNFKEIFGAEKYNKWVEKYSIFKNTDIQSWIRDKIDKFTQEGKDPVKFGFTSYIGYLQQYCDFNETDNPSKLLAEDIDGRNARLRKYLTFLYNADEEEIKKLDFNRRPSDVSIRNMIQSRIKSFFSNRGVNISYGMKARKSGANKNEITLEKDDIKQIQSKLESAQYRLINKFETQTGLRISDVLVELTSGKYKIEKYKKHYFIKDFISQKEMVTINFLFFTTELSDLLGSIYPKDKMEEIELTKLFLSRKKLIRDENKKVIGEKPSRTIRDVDYLARVKAISKELGFNGNLKTHSFRKYFVDTIDNMEKKEDKFNQHLEGREPSYRDAVYIRSLKSIQKYYTKWLRIEKEVCVDCIIVDNTNKKIVELETEIETLKDQKNISIKQNAELTQRFNKLEEQMKEILDGLKNKD</sequence>
<dbReference type="AlphaFoldDB" id="A0A0F9RXQ5"/>
<evidence type="ECO:0000313" key="2">
    <source>
        <dbReference type="EMBL" id="KKN59624.1"/>
    </source>
</evidence>
<dbReference type="GO" id="GO:0003677">
    <property type="term" value="F:DNA binding"/>
    <property type="evidence" value="ECO:0007669"/>
    <property type="project" value="InterPro"/>
</dbReference>
<feature type="coiled-coil region" evidence="1">
    <location>
        <begin position="368"/>
        <end position="416"/>
    </location>
</feature>
<dbReference type="EMBL" id="LAZR01000720">
    <property type="protein sequence ID" value="KKN59624.1"/>
    <property type="molecule type" value="Genomic_DNA"/>
</dbReference>
<reference evidence="2" key="1">
    <citation type="journal article" date="2015" name="Nature">
        <title>Complex archaea that bridge the gap between prokaryotes and eukaryotes.</title>
        <authorList>
            <person name="Spang A."/>
            <person name="Saw J.H."/>
            <person name="Jorgensen S.L."/>
            <person name="Zaremba-Niedzwiedzka K."/>
            <person name="Martijn J."/>
            <person name="Lind A.E."/>
            <person name="van Eijk R."/>
            <person name="Schleper C."/>
            <person name="Guy L."/>
            <person name="Ettema T.J."/>
        </authorList>
    </citation>
    <scope>NUCLEOTIDE SEQUENCE</scope>
</reference>
<organism evidence="2">
    <name type="scientific">marine sediment metagenome</name>
    <dbReference type="NCBI Taxonomy" id="412755"/>
    <lineage>
        <taxon>unclassified sequences</taxon>
        <taxon>metagenomes</taxon>
        <taxon>ecological metagenomes</taxon>
    </lineage>
</organism>
<keyword evidence="1" id="KW-0175">Coiled coil</keyword>
<evidence type="ECO:0000256" key="1">
    <source>
        <dbReference type="SAM" id="Coils"/>
    </source>
</evidence>
<comment type="caution">
    <text evidence="2">The sequence shown here is derived from an EMBL/GenBank/DDBJ whole genome shotgun (WGS) entry which is preliminary data.</text>
</comment>
<gene>
    <name evidence="2" type="ORF">LCGC14_0540210</name>
</gene>
<dbReference type="GO" id="GO:0006310">
    <property type="term" value="P:DNA recombination"/>
    <property type="evidence" value="ECO:0007669"/>
    <property type="project" value="InterPro"/>
</dbReference>
<dbReference type="InterPro" id="IPR013762">
    <property type="entry name" value="Integrase-like_cat_sf"/>
</dbReference>